<feature type="domain" description="CdiA C-terminal tRNase" evidence="1">
    <location>
        <begin position="3"/>
        <end position="75"/>
    </location>
</feature>
<evidence type="ECO:0000313" key="2">
    <source>
        <dbReference type="EMBL" id="PTQ87512.1"/>
    </source>
</evidence>
<dbReference type="AlphaFoldDB" id="A0A2T5IUF2"/>
<dbReference type="Proteomes" id="UP000244223">
    <property type="component" value="Unassembled WGS sequence"/>
</dbReference>
<proteinExistence type="predicted"/>
<evidence type="ECO:0000313" key="3">
    <source>
        <dbReference type="Proteomes" id="UP000244223"/>
    </source>
</evidence>
<organism evidence="2 3">
    <name type="scientific">Agitococcus lubricus</name>
    <dbReference type="NCBI Taxonomy" id="1077255"/>
    <lineage>
        <taxon>Bacteria</taxon>
        <taxon>Pseudomonadati</taxon>
        <taxon>Pseudomonadota</taxon>
        <taxon>Gammaproteobacteria</taxon>
        <taxon>Moraxellales</taxon>
        <taxon>Moraxellaceae</taxon>
        <taxon>Agitococcus</taxon>
    </lineage>
</organism>
<evidence type="ECO:0000259" key="1">
    <source>
        <dbReference type="Pfam" id="PF18664"/>
    </source>
</evidence>
<comment type="caution">
    <text evidence="2">The sequence shown here is derived from an EMBL/GenBank/DDBJ whole genome shotgun (WGS) entry which is preliminary data.</text>
</comment>
<keyword evidence="3" id="KW-1185">Reference proteome</keyword>
<dbReference type="InterPro" id="IPR041620">
    <property type="entry name" value="CdiA_C_tRNase"/>
</dbReference>
<dbReference type="EMBL" id="QAON01000018">
    <property type="protein sequence ID" value="PTQ87512.1"/>
    <property type="molecule type" value="Genomic_DNA"/>
</dbReference>
<sequence length="76" mass="9044">MDDNINRLNQFYEKNMTVLNPKSNVIEGIEQIKEHVQKSDFVPVDFRILNSKNQQIFMNFVKTLPKSAQEKFIIMR</sequence>
<name>A0A2T5IUF2_9GAMM</name>
<accession>A0A2T5IUF2</accession>
<gene>
    <name evidence="2" type="ORF">C8N29_1187</name>
</gene>
<reference evidence="2 3" key="1">
    <citation type="submission" date="2018-04" db="EMBL/GenBank/DDBJ databases">
        <title>Genomic Encyclopedia of Archaeal and Bacterial Type Strains, Phase II (KMG-II): from individual species to whole genera.</title>
        <authorList>
            <person name="Goeker M."/>
        </authorList>
    </citation>
    <scope>NUCLEOTIDE SEQUENCE [LARGE SCALE GENOMIC DNA]</scope>
    <source>
        <strain evidence="2 3">DSM 5822</strain>
    </source>
</reference>
<dbReference type="Pfam" id="PF18664">
    <property type="entry name" value="CdiA_C_tRNase"/>
    <property type="match status" value="1"/>
</dbReference>
<protein>
    <recommendedName>
        <fullName evidence="1">CdiA C-terminal tRNase domain-containing protein</fullName>
    </recommendedName>
</protein>